<dbReference type="InParanoid" id="D8TQG2"/>
<dbReference type="KEGG" id="vcn:VOLCADRAFT_103978"/>
<protein>
    <submittedName>
        <fullName evidence="1">Uncharacterized protein</fullName>
    </submittedName>
</protein>
<dbReference type="AlphaFoldDB" id="D8TQG2"/>
<gene>
    <name evidence="1" type="ORF">VOLCADRAFT_103978</name>
</gene>
<organism evidence="2">
    <name type="scientific">Volvox carteri f. nagariensis</name>
    <dbReference type="NCBI Taxonomy" id="3068"/>
    <lineage>
        <taxon>Eukaryota</taxon>
        <taxon>Viridiplantae</taxon>
        <taxon>Chlorophyta</taxon>
        <taxon>core chlorophytes</taxon>
        <taxon>Chlorophyceae</taxon>
        <taxon>CS clade</taxon>
        <taxon>Chlamydomonadales</taxon>
        <taxon>Volvocaceae</taxon>
        <taxon>Volvox</taxon>
    </lineage>
</organism>
<reference evidence="1 2" key="1">
    <citation type="journal article" date="2010" name="Science">
        <title>Genomic analysis of organismal complexity in the multicellular green alga Volvox carteri.</title>
        <authorList>
            <person name="Prochnik S.E."/>
            <person name="Umen J."/>
            <person name="Nedelcu A.M."/>
            <person name="Hallmann A."/>
            <person name="Miller S.M."/>
            <person name="Nishii I."/>
            <person name="Ferris P."/>
            <person name="Kuo A."/>
            <person name="Mitros T."/>
            <person name="Fritz-Laylin L.K."/>
            <person name="Hellsten U."/>
            <person name="Chapman J."/>
            <person name="Simakov O."/>
            <person name="Rensing S.A."/>
            <person name="Terry A."/>
            <person name="Pangilinan J."/>
            <person name="Kapitonov V."/>
            <person name="Jurka J."/>
            <person name="Salamov A."/>
            <person name="Shapiro H."/>
            <person name="Schmutz J."/>
            <person name="Grimwood J."/>
            <person name="Lindquist E."/>
            <person name="Lucas S."/>
            <person name="Grigoriev I.V."/>
            <person name="Schmitt R."/>
            <person name="Kirk D."/>
            <person name="Rokhsar D.S."/>
        </authorList>
    </citation>
    <scope>NUCLEOTIDE SEQUENCE [LARGE SCALE GENOMIC DNA]</scope>
    <source>
        <strain evidence="2">f. Nagariensis / Eve</strain>
    </source>
</reference>
<evidence type="ECO:0000313" key="2">
    <source>
        <dbReference type="Proteomes" id="UP000001058"/>
    </source>
</evidence>
<sequence>MADDLRKGCRVRLSGLSISILNDSEGCIVGPFDSATGRHPVKLLKPTEAVTAYPNGVKVKPANLERVQTHKQPVTEISKPKAKSKRAAQSFAGAAKDFMDPSSWALGMSPSKQAEWLVDCYRLSTVPSLLVPDYAMHGVDNSSNATLVYHMDIMPDNIVPGIAFYDRHSRMRVDDDYAWGGCNLHGLYDPEHTGDTIVSDFLLFCKLAVRHGVVPHRNWDWNKFLNKAAELLGYAFEKSDAKEKYGNENVFSVITGGRSLRATAEVVYGTSCMAGSDQEEDAEVLQLREVIEDGLLEEMMETQPELFEDVGGVAAWARLQSRMVAVQ</sequence>
<keyword evidence="2" id="KW-1185">Reference proteome</keyword>
<proteinExistence type="predicted"/>
<dbReference type="GeneID" id="9627341"/>
<evidence type="ECO:0000313" key="1">
    <source>
        <dbReference type="EMBL" id="EFJ50399.1"/>
    </source>
</evidence>
<dbReference type="RefSeq" id="XP_002948524.1">
    <property type="nucleotide sequence ID" value="XM_002948478.1"/>
</dbReference>
<name>D8TQG2_VOLCA</name>
<dbReference type="EMBL" id="GL378331">
    <property type="protein sequence ID" value="EFJ50399.1"/>
    <property type="molecule type" value="Genomic_DNA"/>
</dbReference>
<dbReference type="OrthoDB" id="540248at2759"/>
<dbReference type="Proteomes" id="UP000001058">
    <property type="component" value="Unassembled WGS sequence"/>
</dbReference>
<accession>D8TQG2</accession>
<dbReference type="eggNOG" id="ENOG502SDP6">
    <property type="taxonomic scope" value="Eukaryota"/>
</dbReference>